<keyword evidence="8" id="KW-1185">Reference proteome</keyword>
<accession>A0ABY6BGG4</accession>
<reference evidence="7" key="1">
    <citation type="submission" date="2022-09" db="EMBL/GenBank/DDBJ databases">
        <title>Tahibacter sp. nov., isolated from a fresh water.</title>
        <authorList>
            <person name="Baek J.H."/>
            <person name="Lee J.K."/>
            <person name="Kim J.M."/>
            <person name="Jeon C.O."/>
        </authorList>
    </citation>
    <scope>NUCLEOTIDE SEQUENCE</scope>
    <source>
        <strain evidence="7">W38</strain>
    </source>
</reference>
<organism evidence="7 8">
    <name type="scientific">Tahibacter amnicola</name>
    <dbReference type="NCBI Taxonomy" id="2976241"/>
    <lineage>
        <taxon>Bacteria</taxon>
        <taxon>Pseudomonadati</taxon>
        <taxon>Pseudomonadota</taxon>
        <taxon>Gammaproteobacteria</taxon>
        <taxon>Lysobacterales</taxon>
        <taxon>Rhodanobacteraceae</taxon>
        <taxon>Tahibacter</taxon>
    </lineage>
</organism>
<dbReference type="Proteomes" id="UP001064632">
    <property type="component" value="Chromosome"/>
</dbReference>
<gene>
    <name evidence="6" type="primary">rdgC</name>
    <name evidence="7" type="ORF">N4264_02830</name>
</gene>
<dbReference type="PANTHER" id="PTHR38103:SF1">
    <property type="entry name" value="RECOMBINATION-ASSOCIATED PROTEIN RDGC"/>
    <property type="match status" value="1"/>
</dbReference>
<comment type="similarity">
    <text evidence="2 6">Belongs to the RdgC family.</text>
</comment>
<evidence type="ECO:0000256" key="4">
    <source>
        <dbReference type="ARBA" id="ARBA00022490"/>
    </source>
</evidence>
<protein>
    <recommendedName>
        <fullName evidence="3 6">Recombination-associated protein RdgC</fullName>
    </recommendedName>
</protein>
<comment type="subcellular location">
    <subcellularLocation>
        <location evidence="1 6">Cytoplasm</location>
        <location evidence="1 6">Nucleoid</location>
    </subcellularLocation>
</comment>
<evidence type="ECO:0000313" key="7">
    <source>
        <dbReference type="EMBL" id="UXI68602.1"/>
    </source>
</evidence>
<dbReference type="RefSeq" id="WP_261695560.1">
    <property type="nucleotide sequence ID" value="NZ_CP104694.1"/>
</dbReference>
<evidence type="ECO:0000256" key="5">
    <source>
        <dbReference type="ARBA" id="ARBA00023172"/>
    </source>
</evidence>
<keyword evidence="4 6" id="KW-0963">Cytoplasm</keyword>
<dbReference type="NCBIfam" id="NF001464">
    <property type="entry name" value="PRK00321.1-5"/>
    <property type="match status" value="1"/>
</dbReference>
<evidence type="ECO:0000256" key="6">
    <source>
        <dbReference type="HAMAP-Rule" id="MF_00194"/>
    </source>
</evidence>
<dbReference type="InterPro" id="IPR007476">
    <property type="entry name" value="RdgC"/>
</dbReference>
<dbReference type="PANTHER" id="PTHR38103">
    <property type="entry name" value="RECOMBINATION-ASSOCIATED PROTEIN RDGC"/>
    <property type="match status" value="1"/>
</dbReference>
<dbReference type="Pfam" id="PF04381">
    <property type="entry name" value="RdgC"/>
    <property type="match status" value="1"/>
</dbReference>
<name>A0ABY6BGG4_9GAMM</name>
<comment type="function">
    <text evidence="6">May be involved in recombination.</text>
</comment>
<evidence type="ECO:0000256" key="2">
    <source>
        <dbReference type="ARBA" id="ARBA00008657"/>
    </source>
</evidence>
<evidence type="ECO:0000313" key="8">
    <source>
        <dbReference type="Proteomes" id="UP001064632"/>
    </source>
</evidence>
<dbReference type="EMBL" id="CP104694">
    <property type="protein sequence ID" value="UXI68602.1"/>
    <property type="molecule type" value="Genomic_DNA"/>
</dbReference>
<dbReference type="HAMAP" id="MF_00194">
    <property type="entry name" value="RdgC"/>
    <property type="match status" value="1"/>
</dbReference>
<evidence type="ECO:0000256" key="3">
    <source>
        <dbReference type="ARBA" id="ARBA00022296"/>
    </source>
</evidence>
<proteinExistence type="inferred from homology"/>
<evidence type="ECO:0000256" key="1">
    <source>
        <dbReference type="ARBA" id="ARBA00004453"/>
    </source>
</evidence>
<sequence length="304" mass="34398">MFFRNLSLFRFSEAVAESLAELETHLEEKRLRPCGPLEQSTRGFVSPHGRNAETLVHTVGAYTMITVGGEDKLLPGSVVNEELAARLQKITEEQGRRVGAKERKRMKDEVLTDLLPRAFVRPFRMYAYLDRKNGWLVVDTSSRKSAEETVSEIREAIGTFPATPMAPEESTRTLMTDWVTHGKLPAGLALGDECELRDPAESGAVVRCRRQDLETDEVREHLKNGKQVFQLGLTFDDRISFVLGEDMVVRKFRFLDQVLDELGDTEADSAAAELDSRMALMTLEVERLLGKLDEWFGLPRPQDR</sequence>
<keyword evidence="5 6" id="KW-0233">DNA recombination</keyword>